<evidence type="ECO:0000256" key="1">
    <source>
        <dbReference type="ARBA" id="ARBA00006484"/>
    </source>
</evidence>
<evidence type="ECO:0008006" key="6">
    <source>
        <dbReference type="Google" id="ProtNLM"/>
    </source>
</evidence>
<evidence type="ECO:0000313" key="5">
    <source>
        <dbReference type="Proteomes" id="UP001172155"/>
    </source>
</evidence>
<sequence>MMGLCTPAPTFPPGTDLTGKSILITGAASGLGYQSAASLLSHDLPPAVIFLTARTLAKATTAISSLPTPTQFTNPTKVVPLALDLTSFASIAALPASLAAHLSPSGALDILLLNAGIMAVPPGLTADGYEIQFGTNHMGHALLTKLLLPVLQRAPAPRIVVLSSAGHKAWPQGWGLKPDSMKTDAGDLSAYERYFRSKLANVLFAREMARRHPGVLTVSVHPGLVVTGIVGSETPWVMTAAIKVLGPLVMKSVEDGVRNQLWACVSDKVVSGEYYEPVGVAGKASKDGKDDGLAAELWEWTERELAAHGY</sequence>
<gene>
    <name evidence="4" type="ORF">B0T18DRAFT_400765</name>
</gene>
<keyword evidence="2" id="KW-0521">NADP</keyword>
<accession>A0AA40FD93</accession>
<protein>
    <recommendedName>
        <fullName evidence="6">Oxidoreductase</fullName>
    </recommendedName>
</protein>
<dbReference type="EMBL" id="JAUKUD010000001">
    <property type="protein sequence ID" value="KAK0755151.1"/>
    <property type="molecule type" value="Genomic_DNA"/>
</dbReference>
<dbReference type="GO" id="GO:0016491">
    <property type="term" value="F:oxidoreductase activity"/>
    <property type="evidence" value="ECO:0007669"/>
    <property type="project" value="UniProtKB-KW"/>
</dbReference>
<organism evidence="4 5">
    <name type="scientific">Schizothecium vesticola</name>
    <dbReference type="NCBI Taxonomy" id="314040"/>
    <lineage>
        <taxon>Eukaryota</taxon>
        <taxon>Fungi</taxon>
        <taxon>Dikarya</taxon>
        <taxon>Ascomycota</taxon>
        <taxon>Pezizomycotina</taxon>
        <taxon>Sordariomycetes</taxon>
        <taxon>Sordariomycetidae</taxon>
        <taxon>Sordariales</taxon>
        <taxon>Schizotheciaceae</taxon>
        <taxon>Schizothecium</taxon>
    </lineage>
</organism>
<dbReference type="PANTHER" id="PTHR24320:SF282">
    <property type="entry name" value="WW DOMAIN-CONTAINING OXIDOREDUCTASE"/>
    <property type="match status" value="1"/>
</dbReference>
<dbReference type="Proteomes" id="UP001172155">
    <property type="component" value="Unassembled WGS sequence"/>
</dbReference>
<evidence type="ECO:0000256" key="2">
    <source>
        <dbReference type="ARBA" id="ARBA00022857"/>
    </source>
</evidence>
<dbReference type="SUPFAM" id="SSF51735">
    <property type="entry name" value="NAD(P)-binding Rossmann-fold domains"/>
    <property type="match status" value="1"/>
</dbReference>
<comment type="similarity">
    <text evidence="1">Belongs to the short-chain dehydrogenases/reductases (SDR) family.</text>
</comment>
<dbReference type="PRINTS" id="PR00081">
    <property type="entry name" value="GDHRDH"/>
</dbReference>
<dbReference type="Pfam" id="PF00106">
    <property type="entry name" value="adh_short"/>
    <property type="match status" value="1"/>
</dbReference>
<dbReference type="PANTHER" id="PTHR24320">
    <property type="entry name" value="RETINOL DEHYDROGENASE"/>
    <property type="match status" value="1"/>
</dbReference>
<proteinExistence type="inferred from homology"/>
<comment type="caution">
    <text evidence="4">The sequence shown here is derived from an EMBL/GenBank/DDBJ whole genome shotgun (WGS) entry which is preliminary data.</text>
</comment>
<dbReference type="AlphaFoldDB" id="A0AA40FD93"/>
<name>A0AA40FD93_9PEZI</name>
<keyword evidence="5" id="KW-1185">Reference proteome</keyword>
<dbReference type="Gene3D" id="3.40.50.720">
    <property type="entry name" value="NAD(P)-binding Rossmann-like Domain"/>
    <property type="match status" value="1"/>
</dbReference>
<dbReference type="InterPro" id="IPR036291">
    <property type="entry name" value="NAD(P)-bd_dom_sf"/>
</dbReference>
<keyword evidence="3" id="KW-0560">Oxidoreductase</keyword>
<evidence type="ECO:0000313" key="4">
    <source>
        <dbReference type="EMBL" id="KAK0755151.1"/>
    </source>
</evidence>
<dbReference type="InterPro" id="IPR002347">
    <property type="entry name" value="SDR_fam"/>
</dbReference>
<evidence type="ECO:0000256" key="3">
    <source>
        <dbReference type="ARBA" id="ARBA00023002"/>
    </source>
</evidence>
<reference evidence="4" key="1">
    <citation type="submission" date="2023-06" db="EMBL/GenBank/DDBJ databases">
        <title>Genome-scale phylogeny and comparative genomics of the fungal order Sordariales.</title>
        <authorList>
            <consortium name="Lawrence Berkeley National Laboratory"/>
            <person name="Hensen N."/>
            <person name="Bonometti L."/>
            <person name="Westerberg I."/>
            <person name="Brannstrom I.O."/>
            <person name="Guillou S."/>
            <person name="Cros-Aarteil S."/>
            <person name="Calhoun S."/>
            <person name="Haridas S."/>
            <person name="Kuo A."/>
            <person name="Mondo S."/>
            <person name="Pangilinan J."/>
            <person name="Riley R."/>
            <person name="LaButti K."/>
            <person name="Andreopoulos B."/>
            <person name="Lipzen A."/>
            <person name="Chen C."/>
            <person name="Yanf M."/>
            <person name="Daum C."/>
            <person name="Ng V."/>
            <person name="Clum A."/>
            <person name="Steindorff A."/>
            <person name="Ohm R."/>
            <person name="Martin F."/>
            <person name="Silar P."/>
            <person name="Natvig D."/>
            <person name="Lalanne C."/>
            <person name="Gautier V."/>
            <person name="Ament-velasquez S.L."/>
            <person name="Kruys A."/>
            <person name="Hutchinson M.I."/>
            <person name="Powell A.J."/>
            <person name="Barry K."/>
            <person name="Miller A.N."/>
            <person name="Grigoriev I.V."/>
            <person name="Debuchy R."/>
            <person name="Gladieux P."/>
            <person name="Thoren M.H."/>
            <person name="Johannesson H."/>
        </authorList>
    </citation>
    <scope>NUCLEOTIDE SEQUENCE</scope>
    <source>
        <strain evidence="4">SMH3187-1</strain>
    </source>
</reference>